<evidence type="ECO:0000313" key="2">
    <source>
        <dbReference type="Proteomes" id="UP000003764"/>
    </source>
</evidence>
<name>A0ABP2I6Y0_AERVM</name>
<organism evidence="1 2">
    <name type="scientific">Aerococcus viridans (strain ATCC 11563 / DSM 20340 / CCUG 4311 / JCM 20461 / NBRC 12219 / NCTC 8251 / M1)</name>
    <dbReference type="NCBI Taxonomy" id="655812"/>
    <lineage>
        <taxon>Bacteria</taxon>
        <taxon>Bacillati</taxon>
        <taxon>Bacillota</taxon>
        <taxon>Bacilli</taxon>
        <taxon>Lactobacillales</taxon>
        <taxon>Aerococcaceae</taxon>
        <taxon>Aerococcus</taxon>
    </lineage>
</organism>
<sequence>MGIILFKFLNQINRPKVVKKDSLLTTSLTINIWHIGIKKGDKHGKSN</sequence>
<dbReference type="Proteomes" id="UP000003764">
    <property type="component" value="Unassembled WGS sequence"/>
</dbReference>
<gene>
    <name evidence="1" type="ORF">HMPREF0061_1257</name>
</gene>
<comment type="caution">
    <text evidence="1">The sequence shown here is derived from an EMBL/GenBank/DDBJ whole genome shotgun (WGS) entry which is preliminary data.</text>
</comment>
<protein>
    <submittedName>
        <fullName evidence="1">Uncharacterized protein</fullName>
    </submittedName>
</protein>
<dbReference type="EMBL" id="ADNT01000085">
    <property type="protein sequence ID" value="EFG49439.1"/>
    <property type="molecule type" value="Genomic_DNA"/>
</dbReference>
<proteinExistence type="predicted"/>
<evidence type="ECO:0000313" key="1">
    <source>
        <dbReference type="EMBL" id="EFG49439.1"/>
    </source>
</evidence>
<accession>A0ABP2I6Y0</accession>
<reference evidence="1 2" key="1">
    <citation type="submission" date="2010-04" db="EMBL/GenBank/DDBJ databases">
        <authorList>
            <person name="Muzny D."/>
            <person name="Qin X."/>
            <person name="Deng J."/>
            <person name="Jiang H."/>
            <person name="Liu Y."/>
            <person name="Qu J."/>
            <person name="Song X.-Z."/>
            <person name="Zhang L."/>
            <person name="Thornton R."/>
            <person name="Coyle M."/>
            <person name="Francisco L."/>
            <person name="Jackson L."/>
            <person name="Javaid M."/>
            <person name="Korchina V."/>
            <person name="Kovar C."/>
            <person name="Mata R."/>
            <person name="Mathew T."/>
            <person name="Ngo R."/>
            <person name="Nguyen L."/>
            <person name="Nguyen N."/>
            <person name="Okwuonu G."/>
            <person name="Ongeri F."/>
            <person name="Pham C."/>
            <person name="Simmons D."/>
            <person name="Wilczek-Boney K."/>
            <person name="Hale W."/>
            <person name="Jakkamsetti A."/>
            <person name="Pham P."/>
            <person name="Ruth R."/>
            <person name="San Lucas F."/>
            <person name="Warren J."/>
            <person name="Zhang J."/>
            <person name="Zhao Z."/>
            <person name="Zhou C."/>
            <person name="Zhu D."/>
            <person name="Lee S."/>
            <person name="Bess C."/>
            <person name="Blankenburg K."/>
            <person name="Forbes L."/>
            <person name="Fu Q."/>
            <person name="Gubbala S."/>
            <person name="Hirani K."/>
            <person name="Jayaseelan J.C."/>
            <person name="Lara F."/>
            <person name="Munidasa M."/>
            <person name="Palculict T."/>
            <person name="Patil S."/>
            <person name="Pu L.-L."/>
            <person name="Saada N."/>
            <person name="Tang L."/>
            <person name="Weissenberger G."/>
            <person name="Zhu Y."/>
            <person name="Hemphill L."/>
            <person name="Shang Y."/>
            <person name="Youmans B."/>
            <person name="Ayvaz T."/>
            <person name="Ross M."/>
            <person name="Santibanez J."/>
            <person name="Aqrawi P."/>
            <person name="Gross S."/>
            <person name="Joshi V."/>
            <person name="Fowler G."/>
            <person name="Nazareth L."/>
            <person name="Reid J."/>
            <person name="Worley K."/>
            <person name="Petrosino J."/>
            <person name="Highlander S."/>
            <person name="Gibbs R."/>
            <person name="Gibbs R."/>
        </authorList>
    </citation>
    <scope>NUCLEOTIDE SEQUENCE [LARGE SCALE GENOMIC DNA]</scope>
    <source>
        <strain evidence="1 2">ATCC 11563</strain>
    </source>
</reference>
<keyword evidence="2" id="KW-1185">Reference proteome</keyword>